<reference evidence="1 6" key="2">
    <citation type="submission" date="2020-12" db="EMBL/GenBank/DDBJ databases">
        <title>Comparative genomics of Clostridium perfringens reveals patterns of host-associated phylogenetic clades and virulence factors.</title>
        <authorList>
            <person name="Smith A.H."/>
            <person name="Geier R."/>
        </authorList>
    </citation>
    <scope>NUCLEOTIDE SEQUENCE [LARGE SCALE GENOMIC DNA]</scope>
    <source>
        <strain evidence="1 6">CHD15829P</strain>
    </source>
</reference>
<evidence type="ECO:0000313" key="1">
    <source>
        <dbReference type="EMBL" id="MBO3417810.1"/>
    </source>
</evidence>
<proteinExistence type="predicted"/>
<dbReference type="EMBL" id="JAENRE010000010">
    <property type="protein sequence ID" value="MBO3417810.1"/>
    <property type="molecule type" value="Genomic_DNA"/>
</dbReference>
<reference evidence="4 5" key="1">
    <citation type="submission" date="2018-06" db="EMBL/GenBank/DDBJ databases">
        <authorList>
            <consortium name="Pathogen Informatics"/>
            <person name="Doyle S."/>
        </authorList>
    </citation>
    <scope>NUCLEOTIDE SEQUENCE [LARGE SCALE GENOMIC DNA]</scope>
    <source>
        <strain evidence="2 4">NCTC10719</strain>
        <strain evidence="3 5">NCTC8081</strain>
    </source>
</reference>
<evidence type="ECO:0000313" key="4">
    <source>
        <dbReference type="Proteomes" id="UP000249986"/>
    </source>
</evidence>
<dbReference type="Proteomes" id="UP000668358">
    <property type="component" value="Unassembled WGS sequence"/>
</dbReference>
<evidence type="ECO:0000313" key="5">
    <source>
        <dbReference type="Proteomes" id="UP000250234"/>
    </source>
</evidence>
<dbReference type="EMBL" id="UAWO01000007">
    <property type="protein sequence ID" value="SQC85482.1"/>
    <property type="molecule type" value="Genomic_DNA"/>
</dbReference>
<dbReference type="RefSeq" id="WP_003464743.1">
    <property type="nucleotide sequence ID" value="NZ_CATNXL010000004.1"/>
</dbReference>
<accession>A0A2X3HZ69</accession>
<organism evidence="3 5">
    <name type="scientific">Clostridium perfringens</name>
    <dbReference type="NCBI Taxonomy" id="1502"/>
    <lineage>
        <taxon>Bacteria</taxon>
        <taxon>Bacillati</taxon>
        <taxon>Bacillota</taxon>
        <taxon>Clostridia</taxon>
        <taxon>Eubacteriales</taxon>
        <taxon>Clostridiaceae</taxon>
        <taxon>Clostridium</taxon>
    </lineage>
</organism>
<evidence type="ECO:0000313" key="3">
    <source>
        <dbReference type="EMBL" id="SQC85482.1"/>
    </source>
</evidence>
<evidence type="ECO:0000313" key="2">
    <source>
        <dbReference type="EMBL" id="SQB59801.1"/>
    </source>
</evidence>
<dbReference type="AlphaFoldDB" id="A0A2X3HZ69"/>
<dbReference type="Proteomes" id="UP000249986">
    <property type="component" value="Unassembled WGS sequence"/>
</dbReference>
<dbReference type="EMBL" id="UAWG01000008">
    <property type="protein sequence ID" value="SQB59801.1"/>
    <property type="molecule type" value="Genomic_DNA"/>
</dbReference>
<protein>
    <submittedName>
        <fullName evidence="3">Uncharacterized protein</fullName>
    </submittedName>
</protein>
<dbReference type="Proteomes" id="UP000250234">
    <property type="component" value="Unassembled WGS sequence"/>
</dbReference>
<gene>
    <name evidence="1" type="ORF">JJB78_15070</name>
    <name evidence="2" type="ORF">NCTC10719_01344</name>
    <name evidence="3" type="ORF">NCTC8081_03275</name>
</gene>
<sequence>MKREKKQYVMTENALEYIENFKRKNNCRSNSEALDLIIREHQKNLNLSIEDQVNLMAEIISEKTVSAMYKIAKGVNKNDRNIQILIELVNGLFINENQMDIMSTEERMHEAYQTAQKTVNDRIEKQALKKHYRTYE</sequence>
<name>A0A2X3HZ69_CLOPF</name>
<evidence type="ECO:0000313" key="6">
    <source>
        <dbReference type="Proteomes" id="UP000668358"/>
    </source>
</evidence>